<evidence type="ECO:0000256" key="6">
    <source>
        <dbReference type="ARBA" id="ARBA00023014"/>
    </source>
</evidence>
<dbReference type="AlphaFoldDB" id="A0A1M7GMK2"/>
<keyword evidence="9" id="KW-1185">Reference proteome</keyword>
<evidence type="ECO:0000256" key="3">
    <source>
        <dbReference type="ARBA" id="ARBA00022723"/>
    </source>
</evidence>
<evidence type="ECO:0000256" key="4">
    <source>
        <dbReference type="ARBA" id="ARBA00023002"/>
    </source>
</evidence>
<proteinExistence type="predicted"/>
<evidence type="ECO:0000256" key="5">
    <source>
        <dbReference type="ARBA" id="ARBA00023004"/>
    </source>
</evidence>
<dbReference type="Gene3D" id="2.102.10.10">
    <property type="entry name" value="Rieske [2Fe-2S] iron-sulphur domain"/>
    <property type="match status" value="1"/>
</dbReference>
<dbReference type="Pfam" id="PF00355">
    <property type="entry name" value="Rieske"/>
    <property type="match status" value="1"/>
</dbReference>
<dbReference type="SUPFAM" id="SSF50022">
    <property type="entry name" value="ISP domain"/>
    <property type="match status" value="1"/>
</dbReference>
<keyword evidence="8" id="KW-0223">Dioxygenase</keyword>
<dbReference type="GO" id="GO:0005506">
    <property type="term" value="F:iron ion binding"/>
    <property type="evidence" value="ECO:0007669"/>
    <property type="project" value="InterPro"/>
</dbReference>
<organism evidence="8 9">
    <name type="scientific">Roseovarius litoreus</name>
    <dbReference type="NCBI Taxonomy" id="1155722"/>
    <lineage>
        <taxon>Bacteria</taxon>
        <taxon>Pseudomonadati</taxon>
        <taxon>Pseudomonadota</taxon>
        <taxon>Alphaproteobacteria</taxon>
        <taxon>Rhodobacterales</taxon>
        <taxon>Roseobacteraceae</taxon>
        <taxon>Roseovarius</taxon>
    </lineage>
</organism>
<sequence length="386" mass="43951">MPQTVTDLSNVRADVSRANGLPNAHYIDPAIYDEEKQALLFSQWAGLAVAADVPEPGDAVPLDFVGLPLLLIRDKDGDVRVFQNICRHRGMILVETPRKIEGAIRCPYHSWCYSTKGDLVATPHVGGPGQNTHDAIKRNELGLIEVRSHIWRDVVWINISGDAPAFEDAMSDAMQRWREFELPLYHGGHDSRFTLDVNTNWKLAVENYCESYHLPWVHPGLNSYSRLEDHYNIEKPGEYSGQGTLVYRQLSNENGDTFPDFEEVGSRWNERAEYIAVYPNVLLGTHRDHAFAIILEPKGPERTVEHVHLYYSVPDSDEGLRMRNSQLWKTVFEEDIFVVEGMQKGRHAEQFDGGRFSPVMDSPTHCFHHWVADKVEIHRAKAKAAE</sequence>
<evidence type="ECO:0000256" key="2">
    <source>
        <dbReference type="ARBA" id="ARBA00022714"/>
    </source>
</evidence>
<keyword evidence="2" id="KW-0001">2Fe-2S</keyword>
<reference evidence="8 9" key="1">
    <citation type="submission" date="2016-11" db="EMBL/GenBank/DDBJ databases">
        <authorList>
            <person name="Varghese N."/>
            <person name="Submissions S."/>
        </authorList>
    </citation>
    <scope>NUCLEOTIDE SEQUENCE [LARGE SCALE GENOMIC DNA]</scope>
    <source>
        <strain evidence="8 9">DSM 28249</strain>
    </source>
</reference>
<name>A0A1M7GMK2_9RHOB</name>
<dbReference type="Proteomes" id="UP000322545">
    <property type="component" value="Unassembled WGS sequence"/>
</dbReference>
<feature type="domain" description="Rieske" evidence="7">
    <location>
        <begin position="46"/>
        <end position="157"/>
    </location>
</feature>
<dbReference type="PANTHER" id="PTHR43756">
    <property type="entry name" value="CHOLINE MONOOXYGENASE, CHLOROPLASTIC"/>
    <property type="match status" value="1"/>
</dbReference>
<evidence type="ECO:0000313" key="8">
    <source>
        <dbReference type="EMBL" id="SHM17109.1"/>
    </source>
</evidence>
<comment type="cofactor">
    <cofactor evidence="1">
        <name>Fe cation</name>
        <dbReference type="ChEBI" id="CHEBI:24875"/>
    </cofactor>
</comment>
<evidence type="ECO:0000256" key="1">
    <source>
        <dbReference type="ARBA" id="ARBA00001962"/>
    </source>
</evidence>
<dbReference type="PANTHER" id="PTHR43756:SF5">
    <property type="entry name" value="CHOLINE MONOOXYGENASE, CHLOROPLASTIC"/>
    <property type="match status" value="1"/>
</dbReference>
<keyword evidence="5" id="KW-0408">Iron</keyword>
<dbReference type="InterPro" id="IPR015879">
    <property type="entry name" value="Ring_hydroxy_dOase_asu_C_dom"/>
</dbReference>
<dbReference type="CDD" id="cd03469">
    <property type="entry name" value="Rieske_RO_Alpha_N"/>
    <property type="match status" value="1"/>
</dbReference>
<dbReference type="SUPFAM" id="SSF55961">
    <property type="entry name" value="Bet v1-like"/>
    <property type="match status" value="1"/>
</dbReference>
<dbReference type="RefSeq" id="WP_149779647.1">
    <property type="nucleotide sequence ID" value="NZ_FRCB01000005.1"/>
</dbReference>
<dbReference type="EMBL" id="FRCB01000005">
    <property type="protein sequence ID" value="SHM17109.1"/>
    <property type="molecule type" value="Genomic_DNA"/>
</dbReference>
<dbReference type="Pfam" id="PF00848">
    <property type="entry name" value="Ring_hydroxyl_A"/>
    <property type="match status" value="1"/>
</dbReference>
<dbReference type="GO" id="GO:0051537">
    <property type="term" value="F:2 iron, 2 sulfur cluster binding"/>
    <property type="evidence" value="ECO:0007669"/>
    <property type="project" value="UniProtKB-KW"/>
</dbReference>
<dbReference type="PRINTS" id="PR00090">
    <property type="entry name" value="RNGDIOXGNASE"/>
</dbReference>
<dbReference type="InterPro" id="IPR017941">
    <property type="entry name" value="Rieske_2Fe-2S"/>
</dbReference>
<dbReference type="CDD" id="cd00680">
    <property type="entry name" value="RHO_alpha_C"/>
    <property type="match status" value="1"/>
</dbReference>
<gene>
    <name evidence="8" type="ORF">SAMN05443432_10566</name>
</gene>
<dbReference type="InterPro" id="IPR001663">
    <property type="entry name" value="Rng_hydr_dOase-A"/>
</dbReference>
<protein>
    <submittedName>
        <fullName evidence="8">Phenylpropionate dioxygenase, large terminal subunit</fullName>
    </submittedName>
</protein>
<dbReference type="Gene3D" id="3.90.380.10">
    <property type="entry name" value="Naphthalene 1,2-dioxygenase Alpha Subunit, Chain A, domain 1"/>
    <property type="match status" value="2"/>
</dbReference>
<keyword evidence="3" id="KW-0479">Metal-binding</keyword>
<dbReference type="PROSITE" id="PS51296">
    <property type="entry name" value="RIESKE"/>
    <property type="match status" value="1"/>
</dbReference>
<keyword evidence="6" id="KW-0411">Iron-sulfur</keyword>
<evidence type="ECO:0000259" key="7">
    <source>
        <dbReference type="PROSITE" id="PS51296"/>
    </source>
</evidence>
<dbReference type="InterPro" id="IPR036922">
    <property type="entry name" value="Rieske_2Fe-2S_sf"/>
</dbReference>
<accession>A0A1M7GMK2</accession>
<evidence type="ECO:0000313" key="9">
    <source>
        <dbReference type="Proteomes" id="UP000322545"/>
    </source>
</evidence>
<dbReference type="GO" id="GO:0051213">
    <property type="term" value="F:dioxygenase activity"/>
    <property type="evidence" value="ECO:0007669"/>
    <property type="project" value="UniProtKB-KW"/>
</dbReference>
<keyword evidence="4" id="KW-0560">Oxidoreductase</keyword>